<keyword evidence="1" id="KW-0812">Transmembrane</keyword>
<dbReference type="InterPro" id="IPR022134">
    <property type="entry name" value="DUF3667"/>
</dbReference>
<dbReference type="Pfam" id="PF12412">
    <property type="entry name" value="DUF3667"/>
    <property type="match status" value="1"/>
</dbReference>
<protein>
    <recommendedName>
        <fullName evidence="4">DUF3667 domain-containing protein</fullName>
    </recommendedName>
</protein>
<feature type="transmembrane region" description="Helical" evidence="1">
    <location>
        <begin position="384"/>
        <end position="404"/>
    </location>
</feature>
<feature type="transmembrane region" description="Helical" evidence="1">
    <location>
        <begin position="416"/>
        <end position="436"/>
    </location>
</feature>
<comment type="caution">
    <text evidence="2">The sequence shown here is derived from an EMBL/GenBank/DDBJ whole genome shotgun (WGS) entry which is preliminary data.</text>
</comment>
<evidence type="ECO:0000256" key="1">
    <source>
        <dbReference type="SAM" id="Phobius"/>
    </source>
</evidence>
<dbReference type="RefSeq" id="WP_189580899.1">
    <property type="nucleotide sequence ID" value="NZ_BMYV01000001.1"/>
</dbReference>
<keyword evidence="1" id="KW-1133">Transmembrane helix</keyword>
<evidence type="ECO:0008006" key="4">
    <source>
        <dbReference type="Google" id="ProtNLM"/>
    </source>
</evidence>
<evidence type="ECO:0000313" key="3">
    <source>
        <dbReference type="Proteomes" id="UP000600865"/>
    </source>
</evidence>
<feature type="transmembrane region" description="Helical" evidence="1">
    <location>
        <begin position="442"/>
        <end position="459"/>
    </location>
</feature>
<dbReference type="Proteomes" id="UP000600865">
    <property type="component" value="Unassembled WGS sequence"/>
</dbReference>
<accession>A0A918NCR7</accession>
<keyword evidence="1" id="KW-0472">Membrane</keyword>
<gene>
    <name evidence="2" type="ORF">GCM10011309_05100</name>
</gene>
<evidence type="ECO:0000313" key="2">
    <source>
        <dbReference type="EMBL" id="GGX58695.1"/>
    </source>
</evidence>
<sequence length="509" mass="56595">MSTSGTGLGGNFGDGEAAALIAGEDLLGQDSIPDTNQKVTCFSCDQQMLGVFCHACGQKNDDYRRSIFSLITETFASVFSLENRIWRTWLSLIIKPGKASREFADGKRTIWTSPVRIYLAMSIILFGYMSLTETRIFSVRTDIVAKSGITGDVDKLDDQSVRLKPTFGFFKRQAELDRLNANLDFDRVSRLMEGTPKQEFVYTDNLALLGISLDDENLKTLGVWPDAENPTPVGEVTEQDLAEVDIAARIIALSNFNENIEDVVDLYNGILGLTVSPETIIDRIRSAKENDVPFDIYKELNPSLDETGRASTLDSIEILDSQLAKLGLSRESLHVLPDEINRAYTFNMGAGTMNGVSLSQTEVKRVFVQVLRNPAVLNEGVSKYLPRIMFLMMPFAAIIGLVFIRSKKNALLYDHLVHAAYIHAVTYGFLLGLILLSQWTSLKATIGIFLIGILVYLPLSAKRMFNRGWFKTVLASYSIAFNYGLVLFFVVILLTAQSIVDQADLIQQL</sequence>
<feature type="transmembrane region" description="Helical" evidence="1">
    <location>
        <begin position="480"/>
        <end position="500"/>
    </location>
</feature>
<organism evidence="2 3">
    <name type="scientific">Litorimonas cladophorae</name>
    <dbReference type="NCBI Taxonomy" id="1220491"/>
    <lineage>
        <taxon>Bacteria</taxon>
        <taxon>Pseudomonadati</taxon>
        <taxon>Pseudomonadota</taxon>
        <taxon>Alphaproteobacteria</taxon>
        <taxon>Maricaulales</taxon>
        <taxon>Robiginitomaculaceae</taxon>
    </lineage>
</organism>
<name>A0A918NCR7_9PROT</name>
<dbReference type="AlphaFoldDB" id="A0A918NCR7"/>
<dbReference type="EMBL" id="BMYV01000001">
    <property type="protein sequence ID" value="GGX58695.1"/>
    <property type="molecule type" value="Genomic_DNA"/>
</dbReference>
<proteinExistence type="predicted"/>
<reference evidence="2 3" key="1">
    <citation type="journal article" date="2014" name="Int. J. Syst. Evol. Microbiol.">
        <title>Complete genome sequence of Corynebacterium casei LMG S-19264T (=DSM 44701T), isolated from a smear-ripened cheese.</title>
        <authorList>
            <consortium name="US DOE Joint Genome Institute (JGI-PGF)"/>
            <person name="Walter F."/>
            <person name="Albersmeier A."/>
            <person name="Kalinowski J."/>
            <person name="Ruckert C."/>
        </authorList>
    </citation>
    <scope>NUCLEOTIDE SEQUENCE [LARGE SCALE GENOMIC DNA]</scope>
    <source>
        <strain evidence="2 3">KCTC 23968</strain>
    </source>
</reference>
<keyword evidence="3" id="KW-1185">Reference proteome</keyword>